<protein>
    <submittedName>
        <fullName evidence="1">Uncharacterized protein</fullName>
    </submittedName>
</protein>
<reference evidence="1" key="1">
    <citation type="journal article" date="2021" name="Proc. Natl. Acad. Sci. U.S.A.">
        <title>A Catalog of Tens of Thousands of Viruses from Human Metagenomes Reveals Hidden Associations with Chronic Diseases.</title>
        <authorList>
            <person name="Tisza M.J."/>
            <person name="Buck C.B."/>
        </authorList>
    </citation>
    <scope>NUCLEOTIDE SEQUENCE</scope>
    <source>
        <strain evidence="1">CtviY17</strain>
    </source>
</reference>
<accession>A0A8S5RMH1</accession>
<name>A0A8S5RMH1_9VIRU</name>
<sequence length="135" mass="15826">MSNKIYRYYQPNDKDTKDNHSDCVIRALTKVLNKEWLVTFDDLLPYARDMQCMPSERRCYEEYLFDNGFAYQGISNRKGSKRPTVESFAKDHKQGNYLVNVANHVVAISDGCYYDTWDSGDCCLYGYYYKEEGAK</sequence>
<organism evidence="1">
    <name type="scientific">virus sp. ctviY17</name>
    <dbReference type="NCBI Taxonomy" id="2825828"/>
    <lineage>
        <taxon>Viruses</taxon>
    </lineage>
</organism>
<evidence type="ECO:0000313" key="1">
    <source>
        <dbReference type="EMBL" id="DAE32371.1"/>
    </source>
</evidence>
<proteinExistence type="predicted"/>
<dbReference type="EMBL" id="BK059120">
    <property type="protein sequence ID" value="DAE32371.1"/>
    <property type="molecule type" value="Genomic_DNA"/>
</dbReference>